<name>A0A183IE44_9BILA</name>
<dbReference type="EMBL" id="UZAM01006990">
    <property type="protein sequence ID" value="VDO95797.1"/>
    <property type="molecule type" value="Genomic_DNA"/>
</dbReference>
<evidence type="ECO:0000256" key="1">
    <source>
        <dbReference type="SAM" id="Phobius"/>
    </source>
</evidence>
<accession>A0A183IE44</accession>
<sequence length="138" mass="15875">MALQSALLRPWFHRVTTDWDRRIEPNLNFFVSRVFFNRTSIDHMSTDDMILRFRSKWCRSIGSSRRFLAALVAQHLLVVDVICFISVVVVIVVVVVRLSPAARRRLSALEHLMSSLSPRLVSSRLAFLVLLYSAATLF</sequence>
<keyword evidence="1" id="KW-0812">Transmembrane</keyword>
<reference evidence="4" key="1">
    <citation type="submission" date="2016-06" db="UniProtKB">
        <authorList>
            <consortium name="WormBaseParasite"/>
        </authorList>
    </citation>
    <scope>IDENTIFICATION</scope>
</reference>
<feature type="transmembrane region" description="Helical" evidence="1">
    <location>
        <begin position="67"/>
        <end position="96"/>
    </location>
</feature>
<gene>
    <name evidence="2" type="ORF">SBAD_LOCUS1888</name>
</gene>
<evidence type="ECO:0000313" key="3">
    <source>
        <dbReference type="Proteomes" id="UP000270296"/>
    </source>
</evidence>
<evidence type="ECO:0000313" key="4">
    <source>
        <dbReference type="WBParaSite" id="SBAD_0000197801-mRNA-1"/>
    </source>
</evidence>
<dbReference type="WBParaSite" id="SBAD_0000197801-mRNA-1">
    <property type="protein sequence ID" value="SBAD_0000197801-mRNA-1"/>
    <property type="gene ID" value="SBAD_0000197801"/>
</dbReference>
<reference evidence="2 3" key="2">
    <citation type="submission" date="2018-11" db="EMBL/GenBank/DDBJ databases">
        <authorList>
            <consortium name="Pathogen Informatics"/>
        </authorList>
    </citation>
    <scope>NUCLEOTIDE SEQUENCE [LARGE SCALE GENOMIC DNA]</scope>
</reference>
<proteinExistence type="predicted"/>
<keyword evidence="1" id="KW-1133">Transmembrane helix</keyword>
<evidence type="ECO:0000313" key="2">
    <source>
        <dbReference type="EMBL" id="VDO95797.1"/>
    </source>
</evidence>
<dbReference type="AlphaFoldDB" id="A0A183IE44"/>
<keyword evidence="3" id="KW-1185">Reference proteome</keyword>
<keyword evidence="1" id="KW-0472">Membrane</keyword>
<protein>
    <submittedName>
        <fullName evidence="2 4">Uncharacterized protein</fullName>
    </submittedName>
</protein>
<organism evidence="4">
    <name type="scientific">Soboliphyme baturini</name>
    <dbReference type="NCBI Taxonomy" id="241478"/>
    <lineage>
        <taxon>Eukaryota</taxon>
        <taxon>Metazoa</taxon>
        <taxon>Ecdysozoa</taxon>
        <taxon>Nematoda</taxon>
        <taxon>Enoplea</taxon>
        <taxon>Dorylaimia</taxon>
        <taxon>Dioctophymatida</taxon>
        <taxon>Dioctophymatoidea</taxon>
        <taxon>Soboliphymatidae</taxon>
        <taxon>Soboliphyme</taxon>
    </lineage>
</organism>
<dbReference type="Proteomes" id="UP000270296">
    <property type="component" value="Unassembled WGS sequence"/>
</dbReference>